<dbReference type="EMBL" id="KV014375">
    <property type="protein sequence ID" value="KZV22395.1"/>
    <property type="molecule type" value="Genomic_DNA"/>
</dbReference>
<dbReference type="Proteomes" id="UP000250235">
    <property type="component" value="Unassembled WGS sequence"/>
</dbReference>
<gene>
    <name evidence="1" type="ORF">F511_19728</name>
</gene>
<name>A0A2Z7AKP4_9LAMI</name>
<proteinExistence type="predicted"/>
<reference evidence="1 2" key="1">
    <citation type="journal article" date="2015" name="Proc. Natl. Acad. Sci. U.S.A.">
        <title>The resurrection genome of Boea hygrometrica: A blueprint for survival of dehydration.</title>
        <authorList>
            <person name="Xiao L."/>
            <person name="Yang G."/>
            <person name="Zhang L."/>
            <person name="Yang X."/>
            <person name="Zhao S."/>
            <person name="Ji Z."/>
            <person name="Zhou Q."/>
            <person name="Hu M."/>
            <person name="Wang Y."/>
            <person name="Chen M."/>
            <person name="Xu Y."/>
            <person name="Jin H."/>
            <person name="Xiao X."/>
            <person name="Hu G."/>
            <person name="Bao F."/>
            <person name="Hu Y."/>
            <person name="Wan P."/>
            <person name="Li L."/>
            <person name="Deng X."/>
            <person name="Kuang T."/>
            <person name="Xiang C."/>
            <person name="Zhu J.K."/>
            <person name="Oliver M.J."/>
            <person name="He Y."/>
        </authorList>
    </citation>
    <scope>NUCLEOTIDE SEQUENCE [LARGE SCALE GENOMIC DNA]</scope>
    <source>
        <strain evidence="2">cv. XS01</strain>
    </source>
</reference>
<accession>A0A2Z7AKP4</accession>
<evidence type="ECO:0000313" key="1">
    <source>
        <dbReference type="EMBL" id="KZV22395.1"/>
    </source>
</evidence>
<dbReference type="AlphaFoldDB" id="A0A2Z7AKP4"/>
<evidence type="ECO:0000313" key="2">
    <source>
        <dbReference type="Proteomes" id="UP000250235"/>
    </source>
</evidence>
<protein>
    <submittedName>
        <fullName evidence="1">Uncharacterized protein</fullName>
    </submittedName>
</protein>
<keyword evidence="2" id="KW-1185">Reference proteome</keyword>
<sequence>MEQISIQTLPSVQVVTAYEVTQFAMVNSAHDGQLNSWRSTQLATVNSAWGLDTARDLSLRPDRTRDLIQLAT</sequence>
<organism evidence="1 2">
    <name type="scientific">Dorcoceras hygrometricum</name>
    <dbReference type="NCBI Taxonomy" id="472368"/>
    <lineage>
        <taxon>Eukaryota</taxon>
        <taxon>Viridiplantae</taxon>
        <taxon>Streptophyta</taxon>
        <taxon>Embryophyta</taxon>
        <taxon>Tracheophyta</taxon>
        <taxon>Spermatophyta</taxon>
        <taxon>Magnoliopsida</taxon>
        <taxon>eudicotyledons</taxon>
        <taxon>Gunneridae</taxon>
        <taxon>Pentapetalae</taxon>
        <taxon>asterids</taxon>
        <taxon>lamiids</taxon>
        <taxon>Lamiales</taxon>
        <taxon>Gesneriaceae</taxon>
        <taxon>Didymocarpoideae</taxon>
        <taxon>Trichosporeae</taxon>
        <taxon>Loxocarpinae</taxon>
        <taxon>Dorcoceras</taxon>
    </lineage>
</organism>